<protein>
    <submittedName>
        <fullName evidence="2">Uncharacterized protein</fullName>
    </submittedName>
</protein>
<name>A0A9D3NZ96_9TELE</name>
<reference evidence="2 3" key="1">
    <citation type="submission" date="2021-06" db="EMBL/GenBank/DDBJ databases">
        <title>Chromosome-level genome assembly of the red-tail catfish (Hemibagrus wyckioides).</title>
        <authorList>
            <person name="Shao F."/>
        </authorList>
    </citation>
    <scope>NUCLEOTIDE SEQUENCE [LARGE SCALE GENOMIC DNA]</scope>
    <source>
        <strain evidence="2">EC202008001</strain>
        <tissue evidence="2">Blood</tissue>
    </source>
</reference>
<evidence type="ECO:0000256" key="1">
    <source>
        <dbReference type="SAM" id="MobiDB-lite"/>
    </source>
</evidence>
<comment type="caution">
    <text evidence="2">The sequence shown here is derived from an EMBL/GenBank/DDBJ whole genome shotgun (WGS) entry which is preliminary data.</text>
</comment>
<feature type="region of interest" description="Disordered" evidence="1">
    <location>
        <begin position="1"/>
        <end position="27"/>
    </location>
</feature>
<feature type="compositionally biased region" description="Basic and acidic residues" evidence="1">
    <location>
        <begin position="1"/>
        <end position="21"/>
    </location>
</feature>
<organism evidence="2 3">
    <name type="scientific">Hemibagrus wyckioides</name>
    <dbReference type="NCBI Taxonomy" id="337641"/>
    <lineage>
        <taxon>Eukaryota</taxon>
        <taxon>Metazoa</taxon>
        <taxon>Chordata</taxon>
        <taxon>Craniata</taxon>
        <taxon>Vertebrata</taxon>
        <taxon>Euteleostomi</taxon>
        <taxon>Actinopterygii</taxon>
        <taxon>Neopterygii</taxon>
        <taxon>Teleostei</taxon>
        <taxon>Ostariophysi</taxon>
        <taxon>Siluriformes</taxon>
        <taxon>Bagridae</taxon>
        <taxon>Hemibagrus</taxon>
    </lineage>
</organism>
<dbReference type="EMBL" id="JAHKSW010000006">
    <property type="protein sequence ID" value="KAG7331720.1"/>
    <property type="molecule type" value="Genomic_DNA"/>
</dbReference>
<dbReference type="AlphaFoldDB" id="A0A9D3NZ96"/>
<keyword evidence="3" id="KW-1185">Reference proteome</keyword>
<gene>
    <name evidence="2" type="ORF">KOW79_005689</name>
</gene>
<accession>A0A9D3NZ96</accession>
<evidence type="ECO:0000313" key="3">
    <source>
        <dbReference type="Proteomes" id="UP000824219"/>
    </source>
</evidence>
<sequence>MLKEEEEKLQHTRGKQTEDLHQNSLQQEHVERTGLLKDIRTVKESRQISLHLILSLSVLHNTLTQPEQLRSRLTLERKLRGQCEEKVTTEGCLDYKLENQVMSDATLFTTVIYTCYSTDPH</sequence>
<evidence type="ECO:0000313" key="2">
    <source>
        <dbReference type="EMBL" id="KAG7331720.1"/>
    </source>
</evidence>
<dbReference type="Proteomes" id="UP000824219">
    <property type="component" value="Linkage Group LG06"/>
</dbReference>
<proteinExistence type="predicted"/>